<dbReference type="EMBL" id="JASJQH010000498">
    <property type="protein sequence ID" value="KAK9764076.1"/>
    <property type="molecule type" value="Genomic_DNA"/>
</dbReference>
<dbReference type="InterPro" id="IPR000504">
    <property type="entry name" value="RRM_dom"/>
</dbReference>
<dbReference type="InterPro" id="IPR012677">
    <property type="entry name" value="Nucleotide-bd_a/b_plait_sf"/>
</dbReference>
<keyword evidence="1 2" id="KW-0694">RNA-binding</keyword>
<dbReference type="Pfam" id="PF00076">
    <property type="entry name" value="RRM_1"/>
    <property type="match status" value="1"/>
</dbReference>
<reference evidence="4 5" key="1">
    <citation type="submission" date="2023-04" db="EMBL/GenBank/DDBJ databases">
        <title>Genome of Basidiobolus ranarum AG-B5.</title>
        <authorList>
            <person name="Stajich J.E."/>
            <person name="Carter-House D."/>
            <person name="Gryganskyi A."/>
        </authorList>
    </citation>
    <scope>NUCLEOTIDE SEQUENCE [LARGE SCALE GENOMIC DNA]</scope>
    <source>
        <strain evidence="4 5">AG-B5</strain>
    </source>
</reference>
<accession>A0ABR2WRD9</accession>
<evidence type="ECO:0000259" key="3">
    <source>
        <dbReference type="PROSITE" id="PS50102"/>
    </source>
</evidence>
<keyword evidence="5" id="KW-1185">Reference proteome</keyword>
<organism evidence="4 5">
    <name type="scientific">Basidiobolus ranarum</name>
    <dbReference type="NCBI Taxonomy" id="34480"/>
    <lineage>
        <taxon>Eukaryota</taxon>
        <taxon>Fungi</taxon>
        <taxon>Fungi incertae sedis</taxon>
        <taxon>Zoopagomycota</taxon>
        <taxon>Entomophthoromycotina</taxon>
        <taxon>Basidiobolomycetes</taxon>
        <taxon>Basidiobolales</taxon>
        <taxon>Basidiobolaceae</taxon>
        <taxon>Basidiobolus</taxon>
    </lineage>
</organism>
<dbReference type="InterPro" id="IPR050374">
    <property type="entry name" value="RRT5_SRSF_SR"/>
</dbReference>
<name>A0ABR2WRD9_9FUNG</name>
<dbReference type="SMART" id="SM00360">
    <property type="entry name" value="RRM"/>
    <property type="match status" value="1"/>
</dbReference>
<dbReference type="Proteomes" id="UP001479436">
    <property type="component" value="Unassembled WGS sequence"/>
</dbReference>
<gene>
    <name evidence="4" type="ORF">K7432_008731</name>
</gene>
<dbReference type="PANTHER" id="PTHR23003">
    <property type="entry name" value="RNA RECOGNITION MOTIF RRM DOMAIN CONTAINING PROTEIN"/>
    <property type="match status" value="1"/>
</dbReference>
<evidence type="ECO:0000313" key="4">
    <source>
        <dbReference type="EMBL" id="KAK9764076.1"/>
    </source>
</evidence>
<dbReference type="SUPFAM" id="SSF54928">
    <property type="entry name" value="RNA-binding domain, RBD"/>
    <property type="match status" value="1"/>
</dbReference>
<comment type="caution">
    <text evidence="4">The sequence shown here is derived from an EMBL/GenBank/DDBJ whole genome shotgun (WGS) entry which is preliminary data.</text>
</comment>
<evidence type="ECO:0000256" key="1">
    <source>
        <dbReference type="ARBA" id="ARBA00022884"/>
    </source>
</evidence>
<dbReference type="Gene3D" id="3.30.70.330">
    <property type="match status" value="1"/>
</dbReference>
<protein>
    <recommendedName>
        <fullName evidence="3">RRM domain-containing protein</fullName>
    </recommendedName>
</protein>
<dbReference type="InterPro" id="IPR035979">
    <property type="entry name" value="RBD_domain_sf"/>
</dbReference>
<dbReference type="CDD" id="cd00590">
    <property type="entry name" value="RRM_SF"/>
    <property type="match status" value="1"/>
</dbReference>
<dbReference type="PROSITE" id="PS50102">
    <property type="entry name" value="RRM"/>
    <property type="match status" value="1"/>
</dbReference>
<sequence>MFRIACKQVSAIRGYGTKSVFVGNVSKKTKPEQIKELFTKYGTVTAVSLPSRRGYAFVRMESAEAEKAISNLNGHTLNERALVIEMCKN</sequence>
<evidence type="ECO:0000313" key="5">
    <source>
        <dbReference type="Proteomes" id="UP001479436"/>
    </source>
</evidence>
<evidence type="ECO:0000256" key="2">
    <source>
        <dbReference type="PROSITE-ProRule" id="PRU00176"/>
    </source>
</evidence>
<proteinExistence type="predicted"/>
<feature type="domain" description="RRM" evidence="3">
    <location>
        <begin position="18"/>
        <end position="89"/>
    </location>
</feature>